<dbReference type="Proteomes" id="UP001054837">
    <property type="component" value="Unassembled WGS sequence"/>
</dbReference>
<evidence type="ECO:0000313" key="1">
    <source>
        <dbReference type="EMBL" id="GIX72435.1"/>
    </source>
</evidence>
<comment type="caution">
    <text evidence="1">The sequence shown here is derived from an EMBL/GenBank/DDBJ whole genome shotgun (WGS) entry which is preliminary data.</text>
</comment>
<name>A0AAV4MKQ6_9ARAC</name>
<gene>
    <name evidence="1" type="ORF">CDAR_253501</name>
</gene>
<dbReference type="EMBL" id="BPLQ01000530">
    <property type="protein sequence ID" value="GIX72435.1"/>
    <property type="molecule type" value="Genomic_DNA"/>
</dbReference>
<organism evidence="1 2">
    <name type="scientific">Caerostris darwini</name>
    <dbReference type="NCBI Taxonomy" id="1538125"/>
    <lineage>
        <taxon>Eukaryota</taxon>
        <taxon>Metazoa</taxon>
        <taxon>Ecdysozoa</taxon>
        <taxon>Arthropoda</taxon>
        <taxon>Chelicerata</taxon>
        <taxon>Arachnida</taxon>
        <taxon>Araneae</taxon>
        <taxon>Araneomorphae</taxon>
        <taxon>Entelegynae</taxon>
        <taxon>Araneoidea</taxon>
        <taxon>Araneidae</taxon>
        <taxon>Caerostris</taxon>
    </lineage>
</organism>
<proteinExistence type="predicted"/>
<accession>A0AAV4MKQ6</accession>
<evidence type="ECO:0000313" key="2">
    <source>
        <dbReference type="Proteomes" id="UP001054837"/>
    </source>
</evidence>
<keyword evidence="2" id="KW-1185">Reference proteome</keyword>
<dbReference type="AlphaFoldDB" id="A0AAV4MKQ6"/>
<reference evidence="1 2" key="1">
    <citation type="submission" date="2021-06" db="EMBL/GenBank/DDBJ databases">
        <title>Caerostris darwini draft genome.</title>
        <authorList>
            <person name="Kono N."/>
            <person name="Arakawa K."/>
        </authorList>
    </citation>
    <scope>NUCLEOTIDE SEQUENCE [LARGE SCALE GENOMIC DNA]</scope>
</reference>
<sequence length="100" mass="11694">MYRSVRYPNEILAHTVMLTLHHSMGKGYSVMEQGMFSDALEQTCSVFWRKPVHGDVPGCAFSPYPYTLVIRLQVNSRLTRENDLHSTQYNRQYKKYVICC</sequence>
<protein>
    <submittedName>
        <fullName evidence="1">Uncharacterized protein</fullName>
    </submittedName>
</protein>